<dbReference type="NCBIfam" id="TIGR01539">
    <property type="entry name" value="portal_lambda"/>
    <property type="match status" value="1"/>
</dbReference>
<dbReference type="InterPro" id="IPR006429">
    <property type="entry name" value="Phage_lambda_portal"/>
</dbReference>
<accession>A0ABT3H494</accession>
<gene>
    <name evidence="2" type="ORF">OKW52_20370</name>
</gene>
<name>A0ABT3H494_9RHOB</name>
<evidence type="ECO:0000313" key="3">
    <source>
        <dbReference type="Proteomes" id="UP001208938"/>
    </source>
</evidence>
<dbReference type="RefSeq" id="WP_264507328.1">
    <property type="nucleotide sequence ID" value="NZ_JAPDFL010000001.1"/>
</dbReference>
<reference evidence="2 3" key="1">
    <citation type="submission" date="2022-10" db="EMBL/GenBank/DDBJ databases">
        <title>Pararhodobacter sp. nov., isolated from marine algae.</title>
        <authorList>
            <person name="Choi B.J."/>
            <person name="Kim J.M."/>
            <person name="Lee J.K."/>
            <person name="Choi D.G."/>
            <person name="Jeon C.O."/>
        </authorList>
    </citation>
    <scope>NUCLEOTIDE SEQUENCE [LARGE SCALE GENOMIC DNA]</scope>
    <source>
        <strain evidence="2 3">ZQ420</strain>
    </source>
</reference>
<dbReference type="Proteomes" id="UP001208938">
    <property type="component" value="Unassembled WGS sequence"/>
</dbReference>
<feature type="region of interest" description="Disordered" evidence="1">
    <location>
        <begin position="460"/>
        <end position="484"/>
    </location>
</feature>
<proteinExistence type="predicted"/>
<protein>
    <submittedName>
        <fullName evidence="2">Phage portal protein</fullName>
    </submittedName>
</protein>
<dbReference type="EMBL" id="JAPDFL010000001">
    <property type="protein sequence ID" value="MCW1934543.1"/>
    <property type="molecule type" value="Genomic_DNA"/>
</dbReference>
<keyword evidence="3" id="KW-1185">Reference proteome</keyword>
<comment type="caution">
    <text evidence="2">The sequence shown here is derived from an EMBL/GenBank/DDBJ whole genome shotgun (WGS) entry which is preliminary data.</text>
</comment>
<organism evidence="2 3">
    <name type="scientific">Pararhodobacter zhoushanensis</name>
    <dbReference type="NCBI Taxonomy" id="2479545"/>
    <lineage>
        <taxon>Bacteria</taxon>
        <taxon>Pseudomonadati</taxon>
        <taxon>Pseudomonadota</taxon>
        <taxon>Alphaproteobacteria</taxon>
        <taxon>Rhodobacterales</taxon>
        <taxon>Paracoccaceae</taxon>
        <taxon>Pararhodobacter</taxon>
    </lineage>
</organism>
<evidence type="ECO:0000313" key="2">
    <source>
        <dbReference type="EMBL" id="MCW1934543.1"/>
    </source>
</evidence>
<evidence type="ECO:0000256" key="1">
    <source>
        <dbReference type="SAM" id="MobiDB-lite"/>
    </source>
</evidence>
<dbReference type="Pfam" id="PF05136">
    <property type="entry name" value="Phage_portal_2"/>
    <property type="match status" value="1"/>
</dbReference>
<sequence length="484" mass="52806">MNAIDWIVGQVSPAAAVKRAQAREAMRVMAHYRAGDLTRRSESLRAVNGDADAVAMYARRGLSLVARDVIRNNPIAASALSVIVNNVIGTGIEPRLVSKDKGLKRDWADLIKPRFDTLAIDVDGVSTLGGLQALAFSACVTDGEALVVWPLPGTRGASVQVLEAEFLDDRLQGPVGRGRNLIFDGIEYDGDRVVAYHLYDEHPGSPVLGSNMRGLTSSRVEASRVAHLFRVDRPGQRRGVTWFASVLDDLVALSDNDEAQLMRQKIAACFAAFWRTEDADNQNIPASLAPGLIQRIGISDEVSFASPPDVTGYDDFGRIHLRRIARGLGITYEDMTGDLSNVNFSSARLGRIGMGQNVERWQWHMAIPRLCRPIGTWTMLQWAYDAGNRHNAQALQEARIEWTPPPPVIADPKAETAVSVQRIEAGLSSRRSEIRKSGYDPAEIDAEIDADMKRRANLAAIKAPGATPQVAPGDASETERNLDA</sequence>